<evidence type="ECO:0000313" key="2">
    <source>
        <dbReference type="EMBL" id="MCA9390274.1"/>
    </source>
</evidence>
<accession>A0A955LGS4</accession>
<keyword evidence="1" id="KW-1133">Transmembrane helix</keyword>
<evidence type="ECO:0000256" key="1">
    <source>
        <dbReference type="SAM" id="Phobius"/>
    </source>
</evidence>
<keyword evidence="1" id="KW-0472">Membrane</keyword>
<dbReference type="AlphaFoldDB" id="A0A955LGS4"/>
<keyword evidence="1" id="KW-0812">Transmembrane</keyword>
<dbReference type="EMBL" id="JAGQKX010000057">
    <property type="protein sequence ID" value="MCA9390274.1"/>
    <property type="molecule type" value="Genomic_DNA"/>
</dbReference>
<organism evidence="2 3">
    <name type="scientific">candidate division WWE3 bacterium</name>
    <dbReference type="NCBI Taxonomy" id="2053526"/>
    <lineage>
        <taxon>Bacteria</taxon>
        <taxon>Katanobacteria</taxon>
    </lineage>
</organism>
<evidence type="ECO:0000313" key="3">
    <source>
        <dbReference type="Proteomes" id="UP000701698"/>
    </source>
</evidence>
<comment type="caution">
    <text evidence="2">The sequence shown here is derived from an EMBL/GenBank/DDBJ whole genome shotgun (WGS) entry which is preliminary data.</text>
</comment>
<proteinExistence type="predicted"/>
<dbReference type="Proteomes" id="UP000701698">
    <property type="component" value="Unassembled WGS sequence"/>
</dbReference>
<feature type="transmembrane region" description="Helical" evidence="1">
    <location>
        <begin position="20"/>
        <end position="40"/>
    </location>
</feature>
<gene>
    <name evidence="2" type="ORF">KC571_02615</name>
</gene>
<reference evidence="2" key="1">
    <citation type="submission" date="2020-04" db="EMBL/GenBank/DDBJ databases">
        <authorList>
            <person name="Zhang T."/>
        </authorList>
    </citation>
    <scope>NUCLEOTIDE SEQUENCE</scope>
    <source>
        <strain evidence="2">HKST-UBA01</strain>
    </source>
</reference>
<reference evidence="2" key="2">
    <citation type="journal article" date="2021" name="Microbiome">
        <title>Successional dynamics and alternative stable states in a saline activated sludge microbial community over 9 years.</title>
        <authorList>
            <person name="Wang Y."/>
            <person name="Ye J."/>
            <person name="Ju F."/>
            <person name="Liu L."/>
            <person name="Boyd J.A."/>
            <person name="Deng Y."/>
            <person name="Parks D.H."/>
            <person name="Jiang X."/>
            <person name="Yin X."/>
            <person name="Woodcroft B.J."/>
            <person name="Tyson G.W."/>
            <person name="Hugenholtz P."/>
            <person name="Polz M.F."/>
            <person name="Zhang T."/>
        </authorList>
    </citation>
    <scope>NUCLEOTIDE SEQUENCE</scope>
    <source>
        <strain evidence="2">HKST-UBA01</strain>
    </source>
</reference>
<sequence>MLYEHQTYRSPKPPANSGKSFMIGMIVIGLAVFVVDPFSFRELIFEGNSQRSDSVPQNNCPENAVPQMVLENGRLVEQPIDPECAIVTLFPTPSVTSDPLSFETDAQGIFKQTGEASIKNKLEAEYTIEIEAITPSEVREGGGLTYLTVLVDTKETVSERYTLVLQEQGPGLYSITAATKG</sequence>
<name>A0A955LGS4_UNCKA</name>
<protein>
    <submittedName>
        <fullName evidence="2">DUF350 domain-containing protein</fullName>
    </submittedName>
</protein>